<dbReference type="Gene3D" id="1.20.1270.70">
    <property type="entry name" value="Designed single chain three-helix bundle"/>
    <property type="match status" value="1"/>
</dbReference>
<name>A0A9J7ARM7_9PROT</name>
<gene>
    <name evidence="2" type="ORF">NUH88_11095</name>
</gene>
<dbReference type="RefSeq" id="WP_257766474.1">
    <property type="nucleotide sequence ID" value="NZ_CP102480.1"/>
</dbReference>
<evidence type="ECO:0000256" key="1">
    <source>
        <dbReference type="SAM" id="MobiDB-lite"/>
    </source>
</evidence>
<evidence type="ECO:0000313" key="2">
    <source>
        <dbReference type="EMBL" id="UUX47965.1"/>
    </source>
</evidence>
<dbReference type="EMBL" id="CP102480">
    <property type="protein sequence ID" value="UUX47965.1"/>
    <property type="molecule type" value="Genomic_DNA"/>
</dbReference>
<dbReference type="Proteomes" id="UP001060336">
    <property type="component" value="Chromosome"/>
</dbReference>
<reference evidence="2" key="1">
    <citation type="submission" date="2022-08" db="EMBL/GenBank/DDBJ databases">
        <title>Nisaea acidiphila sp. nov., isolated from a marine algal debris and emended description of the genus Nisaea Urios et al. 2008.</title>
        <authorList>
            <person name="Kwon K."/>
        </authorList>
    </citation>
    <scope>NUCLEOTIDE SEQUENCE</scope>
    <source>
        <strain evidence="2">MEBiC11861</strain>
    </source>
</reference>
<organism evidence="2 3">
    <name type="scientific">Nisaea acidiphila</name>
    <dbReference type="NCBI Taxonomy" id="1862145"/>
    <lineage>
        <taxon>Bacteria</taxon>
        <taxon>Pseudomonadati</taxon>
        <taxon>Pseudomonadota</taxon>
        <taxon>Alphaproteobacteria</taxon>
        <taxon>Rhodospirillales</taxon>
        <taxon>Thalassobaculaceae</taxon>
        <taxon>Nisaea</taxon>
    </lineage>
</organism>
<dbReference type="AlphaFoldDB" id="A0A9J7ARM7"/>
<protein>
    <recommendedName>
        <fullName evidence="4">Localization factor PodJL</fullName>
    </recommendedName>
</protein>
<feature type="region of interest" description="Disordered" evidence="1">
    <location>
        <begin position="42"/>
        <end position="87"/>
    </location>
</feature>
<sequence>MSGKSPWSVKGVSAEDREAAKIAARKAGMPIGVWLSEQIRLAASDKPAPEPADMAEPETRMAPEPEHDAPHPGTGGGSRERHRGGQVDPRFAFGRGQWSVAEEAVDSGMVATASAGYPWQFRGHAQAAPPAVAHAPMPANTSYAPPVPQMRHPVPAPVQPGLSQPEGDALVKRVESLEGRLEDLASRIDAVEERTLSRFEPVLGKIEALTAEVDELNARPAALPASDEAAFSTAPIERAVMRLSERLGRVERRVMPGQKSGGGFFSRLFRRG</sequence>
<keyword evidence="3" id="KW-1185">Reference proteome</keyword>
<accession>A0A9J7ARM7</accession>
<evidence type="ECO:0008006" key="4">
    <source>
        <dbReference type="Google" id="ProtNLM"/>
    </source>
</evidence>
<proteinExistence type="predicted"/>
<evidence type="ECO:0000313" key="3">
    <source>
        <dbReference type="Proteomes" id="UP001060336"/>
    </source>
</evidence>
<dbReference type="KEGG" id="naci:NUH88_11095"/>
<feature type="compositionally biased region" description="Basic and acidic residues" evidence="1">
    <location>
        <begin position="57"/>
        <end position="70"/>
    </location>
</feature>